<comment type="caution">
    <text evidence="2">The sequence shown here is derived from an EMBL/GenBank/DDBJ whole genome shotgun (WGS) entry which is preliminary data.</text>
</comment>
<dbReference type="Proteomes" id="UP001159100">
    <property type="component" value="Unassembled WGS sequence"/>
</dbReference>
<dbReference type="EMBL" id="JARBWL010000002">
    <property type="protein sequence ID" value="MDI2594968.1"/>
    <property type="molecule type" value="Genomic_DNA"/>
</dbReference>
<keyword evidence="1" id="KW-0732">Signal</keyword>
<evidence type="ECO:0000256" key="1">
    <source>
        <dbReference type="SAM" id="SignalP"/>
    </source>
</evidence>
<feature type="signal peptide" evidence="1">
    <location>
        <begin position="1"/>
        <end position="23"/>
    </location>
</feature>
<sequence>MRLNRLLAIFAPVALLLPLTAHADWPAGLRKQYMDQCVPAAAQKIGDAAAKAVCGCGADQLKSYPASDLKALMSGTASQELGDKAMQKIALCRTENGVKK</sequence>
<evidence type="ECO:0000313" key="3">
    <source>
        <dbReference type="Proteomes" id="UP001159100"/>
    </source>
</evidence>
<protein>
    <submittedName>
        <fullName evidence="2">Uncharacterized protein</fullName>
    </submittedName>
</protein>
<reference evidence="2 3" key="1">
    <citation type="submission" date="2023-02" db="EMBL/GenBank/DDBJ databases">
        <title>Pseudomonas chrutzelriedensis sp. nov., a potently antifungal strain isolated from moss.</title>
        <authorList>
            <person name="Schnyder A."/>
            <person name="Kalawong R."/>
            <person name="Eberl L."/>
            <person name="Agnoli K."/>
        </authorList>
    </citation>
    <scope>NUCLEOTIDE SEQUENCE [LARGE SCALE GENOMIC DNA]</scope>
    <source>
        <strain evidence="2 3">681</strain>
    </source>
</reference>
<name>A0ABT6QVN4_9PSED</name>
<accession>A0ABT6QVN4</accession>
<keyword evidence="3" id="KW-1185">Reference proteome</keyword>
<gene>
    <name evidence="2" type="ORF">POF45_26605</name>
</gene>
<dbReference type="RefSeq" id="WP_259501860.1">
    <property type="nucleotide sequence ID" value="NZ_JARBWL010000002.1"/>
</dbReference>
<evidence type="ECO:0000313" key="2">
    <source>
        <dbReference type="EMBL" id="MDI2594968.1"/>
    </source>
</evidence>
<proteinExistence type="predicted"/>
<feature type="chain" id="PRO_5045643979" evidence="1">
    <location>
        <begin position="24"/>
        <end position="100"/>
    </location>
</feature>
<organism evidence="2 3">
    <name type="scientific">Pseudomonas fungipugnans</name>
    <dbReference type="NCBI Taxonomy" id="3024217"/>
    <lineage>
        <taxon>Bacteria</taxon>
        <taxon>Pseudomonadati</taxon>
        <taxon>Pseudomonadota</taxon>
        <taxon>Gammaproteobacteria</taxon>
        <taxon>Pseudomonadales</taxon>
        <taxon>Pseudomonadaceae</taxon>
        <taxon>Pseudomonas</taxon>
    </lineage>
</organism>